<feature type="transmembrane region" description="Helical" evidence="6">
    <location>
        <begin position="182"/>
        <end position="205"/>
    </location>
</feature>
<evidence type="ECO:0000313" key="8">
    <source>
        <dbReference type="Proteomes" id="UP000245678"/>
    </source>
</evidence>
<reference evidence="7 8" key="1">
    <citation type="submission" date="2018-05" db="EMBL/GenBank/DDBJ databases">
        <title>Genomic Encyclopedia of Archaeal and Bacterial Type Strains, Phase II (KMG-II): from individual species to whole genera.</title>
        <authorList>
            <person name="Goeker M."/>
        </authorList>
    </citation>
    <scope>NUCLEOTIDE SEQUENCE [LARGE SCALE GENOMIC DNA]</scope>
    <source>
        <strain evidence="7 8">DSM 19975</strain>
    </source>
</reference>
<feature type="transmembrane region" description="Helical" evidence="6">
    <location>
        <begin position="155"/>
        <end position="176"/>
    </location>
</feature>
<keyword evidence="5 6" id="KW-0472">Membrane</keyword>
<evidence type="ECO:0000256" key="4">
    <source>
        <dbReference type="ARBA" id="ARBA00022989"/>
    </source>
</evidence>
<proteinExistence type="inferred from homology"/>
<feature type="transmembrane region" description="Helical" evidence="6">
    <location>
        <begin position="31"/>
        <end position="62"/>
    </location>
</feature>
<evidence type="ECO:0000256" key="2">
    <source>
        <dbReference type="ARBA" id="ARBA00009012"/>
    </source>
</evidence>
<evidence type="ECO:0000313" key="7">
    <source>
        <dbReference type="EMBL" id="PWK79221.1"/>
    </source>
</evidence>
<protein>
    <submittedName>
        <fullName evidence="7">Uncharacterized protein (TIGR00297 family)</fullName>
    </submittedName>
</protein>
<feature type="transmembrane region" description="Helical" evidence="6">
    <location>
        <begin position="217"/>
        <end position="234"/>
    </location>
</feature>
<dbReference type="PANTHER" id="PTHR13353">
    <property type="entry name" value="TRANSMEMBRANE PROTEIN 19"/>
    <property type="match status" value="1"/>
</dbReference>
<keyword evidence="8" id="KW-1185">Reference proteome</keyword>
<dbReference type="InterPro" id="IPR002794">
    <property type="entry name" value="DUF92_TMEM19"/>
</dbReference>
<feature type="transmembrane region" description="Helical" evidence="6">
    <location>
        <begin position="83"/>
        <end position="103"/>
    </location>
</feature>
<comment type="similarity">
    <text evidence="2">Belongs to the TMEM19 family.</text>
</comment>
<name>A0A316HGP3_9SPHI</name>
<evidence type="ECO:0000256" key="6">
    <source>
        <dbReference type="SAM" id="Phobius"/>
    </source>
</evidence>
<dbReference type="Proteomes" id="UP000245678">
    <property type="component" value="Unassembled WGS sequence"/>
</dbReference>
<comment type="subcellular location">
    <subcellularLocation>
        <location evidence="1">Membrane</location>
        <topology evidence="1">Multi-pass membrane protein</topology>
    </subcellularLocation>
</comment>
<comment type="caution">
    <text evidence="7">The sequence shown here is derived from an EMBL/GenBank/DDBJ whole genome shotgun (WGS) entry which is preliminary data.</text>
</comment>
<dbReference type="RefSeq" id="WP_022833014.1">
    <property type="nucleotide sequence ID" value="NZ_QGHA01000002.1"/>
</dbReference>
<dbReference type="AlphaFoldDB" id="A0A316HGP3"/>
<sequence length="235" mass="24715">MWLSYLILAMVLLAGISYSIAARKLTVTAAFTGALVACMVFAGGGFTGLAMMTIFFILGSAATSWQLKSKQQFNAEEKGRRTAGQVLANAGTAGFCGLMVLMIPSQAVLFQLMMAASLASAAADTLSSELGMVYGRRFFNIITFKADARGLDGVISAEGTLIGIGGAMIIALVYAFGHGLGFFLLGIVLAGTFGNITDSVLGAVLERKGFIGNNMVNFLNTFAAAIFMLLFYLIF</sequence>
<dbReference type="PANTHER" id="PTHR13353:SF5">
    <property type="entry name" value="TRANSMEMBRANE PROTEIN 19"/>
    <property type="match status" value="1"/>
</dbReference>
<organism evidence="7 8">
    <name type="scientific">Mucilaginibacter oryzae</name>
    <dbReference type="NCBI Taxonomy" id="468058"/>
    <lineage>
        <taxon>Bacteria</taxon>
        <taxon>Pseudomonadati</taxon>
        <taxon>Bacteroidota</taxon>
        <taxon>Sphingobacteriia</taxon>
        <taxon>Sphingobacteriales</taxon>
        <taxon>Sphingobacteriaceae</taxon>
        <taxon>Mucilaginibacter</taxon>
    </lineage>
</organism>
<evidence type="ECO:0000256" key="3">
    <source>
        <dbReference type="ARBA" id="ARBA00022692"/>
    </source>
</evidence>
<dbReference type="GO" id="GO:0016020">
    <property type="term" value="C:membrane"/>
    <property type="evidence" value="ECO:0007669"/>
    <property type="project" value="UniProtKB-SubCell"/>
</dbReference>
<evidence type="ECO:0000256" key="5">
    <source>
        <dbReference type="ARBA" id="ARBA00023136"/>
    </source>
</evidence>
<dbReference type="Pfam" id="PF01940">
    <property type="entry name" value="DUF92"/>
    <property type="match status" value="1"/>
</dbReference>
<dbReference type="EMBL" id="QGHA01000002">
    <property type="protein sequence ID" value="PWK79221.1"/>
    <property type="molecule type" value="Genomic_DNA"/>
</dbReference>
<keyword evidence="4 6" id="KW-1133">Transmembrane helix</keyword>
<gene>
    <name evidence="7" type="ORF">LX99_01677</name>
</gene>
<evidence type="ECO:0000256" key="1">
    <source>
        <dbReference type="ARBA" id="ARBA00004141"/>
    </source>
</evidence>
<accession>A0A316HGP3</accession>
<keyword evidence="3 6" id="KW-0812">Transmembrane</keyword>